<dbReference type="PANTHER" id="PTHR46558">
    <property type="entry name" value="TRACRIPTIONAL REGULATORY PROTEIN-RELATED-RELATED"/>
    <property type="match status" value="1"/>
</dbReference>
<dbReference type="Pfam" id="PF01381">
    <property type="entry name" value="HTH_3"/>
    <property type="match status" value="1"/>
</dbReference>
<dbReference type="Proteomes" id="UP000501747">
    <property type="component" value="Chromosome"/>
</dbReference>
<evidence type="ECO:0000256" key="2">
    <source>
        <dbReference type="SAM" id="Phobius"/>
    </source>
</evidence>
<reference evidence="4 5" key="1">
    <citation type="submission" date="2020-03" db="EMBL/GenBank/DDBJ databases">
        <title>Vagococcus sp. nov., isolated from beetles.</title>
        <authorList>
            <person name="Hyun D.-W."/>
            <person name="Bae J.-W."/>
        </authorList>
    </citation>
    <scope>NUCLEOTIDE SEQUENCE [LARGE SCALE GENOMIC DNA]</scope>
    <source>
        <strain evidence="4 5">HDW17B</strain>
    </source>
</reference>
<name>A0A6G8AUA5_9ENTE</name>
<dbReference type="InterPro" id="IPR001387">
    <property type="entry name" value="Cro/C1-type_HTH"/>
</dbReference>
<keyword evidence="2" id="KW-0812">Transmembrane</keyword>
<keyword evidence="5" id="KW-1185">Reference proteome</keyword>
<evidence type="ECO:0000259" key="3">
    <source>
        <dbReference type="PROSITE" id="PS50943"/>
    </source>
</evidence>
<evidence type="ECO:0000313" key="5">
    <source>
        <dbReference type="Proteomes" id="UP000501747"/>
    </source>
</evidence>
<accession>A0A6G8AUA5</accession>
<evidence type="ECO:0000256" key="1">
    <source>
        <dbReference type="ARBA" id="ARBA00023125"/>
    </source>
</evidence>
<dbReference type="SMART" id="SM00530">
    <property type="entry name" value="HTH_XRE"/>
    <property type="match status" value="1"/>
</dbReference>
<dbReference type="PROSITE" id="PS50943">
    <property type="entry name" value="HTH_CROC1"/>
    <property type="match status" value="1"/>
</dbReference>
<dbReference type="Gene3D" id="1.10.260.40">
    <property type="entry name" value="lambda repressor-like DNA-binding domains"/>
    <property type="match status" value="1"/>
</dbReference>
<proteinExistence type="predicted"/>
<dbReference type="PANTHER" id="PTHR46558:SF4">
    <property type="entry name" value="DNA-BIDING PHAGE PROTEIN"/>
    <property type="match status" value="1"/>
</dbReference>
<dbReference type="AlphaFoldDB" id="A0A6G8AUA5"/>
<evidence type="ECO:0000313" key="4">
    <source>
        <dbReference type="EMBL" id="QIL48525.1"/>
    </source>
</evidence>
<feature type="transmembrane region" description="Helical" evidence="2">
    <location>
        <begin position="88"/>
        <end position="109"/>
    </location>
</feature>
<feature type="domain" description="HTH cro/C1-type" evidence="3">
    <location>
        <begin position="7"/>
        <end position="61"/>
    </location>
</feature>
<dbReference type="SUPFAM" id="SSF47413">
    <property type="entry name" value="lambda repressor-like DNA-binding domains"/>
    <property type="match status" value="1"/>
</dbReference>
<gene>
    <name evidence="4" type="ORF">G7082_08440</name>
</gene>
<keyword evidence="2" id="KW-1133">Transmembrane helix</keyword>
<dbReference type="InterPro" id="IPR010982">
    <property type="entry name" value="Lambda_DNA-bd_dom_sf"/>
</dbReference>
<keyword evidence="2" id="KW-0472">Membrane</keyword>
<protein>
    <submittedName>
        <fullName evidence="4">Helix-turn-helix transcriptional regulator</fullName>
    </submittedName>
</protein>
<dbReference type="CDD" id="cd00093">
    <property type="entry name" value="HTH_XRE"/>
    <property type="match status" value="1"/>
</dbReference>
<keyword evidence="1" id="KW-0238">DNA-binding</keyword>
<dbReference type="GO" id="GO:0003677">
    <property type="term" value="F:DNA binding"/>
    <property type="evidence" value="ECO:0007669"/>
    <property type="project" value="UniProtKB-KW"/>
</dbReference>
<organism evidence="4 5">
    <name type="scientific">Vagococcus hydrophili</name>
    <dbReference type="NCBI Taxonomy" id="2714947"/>
    <lineage>
        <taxon>Bacteria</taxon>
        <taxon>Bacillati</taxon>
        <taxon>Bacillota</taxon>
        <taxon>Bacilli</taxon>
        <taxon>Lactobacillales</taxon>
        <taxon>Enterococcaceae</taxon>
        <taxon>Vagococcus</taxon>
    </lineage>
</organism>
<dbReference type="RefSeq" id="WP_166034664.1">
    <property type="nucleotide sequence ID" value="NZ_CP049887.1"/>
</dbReference>
<dbReference type="KEGG" id="vhy:G7082_08440"/>
<sequence length="250" mass="29438">MTVGEKISKRRKEFNWTQRELSEKLKVSDKTISSWERSRTYPDIDMLIQLSDTLNFSLDELLREDYKMVKEIDEAIKEKELFKKIRRLIIISCIFILLFLVLNSVWLGWRNYRDGLRYKVAWEEDVILDEKLYGGIHSSYHKEANGLQVGLKSYSTKESTNYLHFDTFPLSVVVQNDKSKTLDIETDKKFVFFDGKGHKVSFDQELSPMSGKNKDQDMSKDEQILFMKENQGDIKKFMSAGLPIYEELNK</sequence>
<dbReference type="EMBL" id="CP049887">
    <property type="protein sequence ID" value="QIL48525.1"/>
    <property type="molecule type" value="Genomic_DNA"/>
</dbReference>